<accession>A0A8T3AJ05</accession>
<organism evidence="2 3">
    <name type="scientific">Dendrobium nobile</name>
    <name type="common">Orchid</name>
    <dbReference type="NCBI Taxonomy" id="94219"/>
    <lineage>
        <taxon>Eukaryota</taxon>
        <taxon>Viridiplantae</taxon>
        <taxon>Streptophyta</taxon>
        <taxon>Embryophyta</taxon>
        <taxon>Tracheophyta</taxon>
        <taxon>Spermatophyta</taxon>
        <taxon>Magnoliopsida</taxon>
        <taxon>Liliopsida</taxon>
        <taxon>Asparagales</taxon>
        <taxon>Orchidaceae</taxon>
        <taxon>Epidendroideae</taxon>
        <taxon>Malaxideae</taxon>
        <taxon>Dendrobiinae</taxon>
        <taxon>Dendrobium</taxon>
    </lineage>
</organism>
<evidence type="ECO:0000256" key="1">
    <source>
        <dbReference type="SAM" id="MobiDB-lite"/>
    </source>
</evidence>
<evidence type="ECO:0000313" key="2">
    <source>
        <dbReference type="EMBL" id="KAI0494155.1"/>
    </source>
</evidence>
<dbReference type="EMBL" id="JAGYWB010000017">
    <property type="protein sequence ID" value="KAI0494155.1"/>
    <property type="molecule type" value="Genomic_DNA"/>
</dbReference>
<dbReference type="Proteomes" id="UP000829196">
    <property type="component" value="Unassembled WGS sequence"/>
</dbReference>
<reference evidence="2" key="1">
    <citation type="journal article" date="2022" name="Front. Genet.">
        <title>Chromosome-Scale Assembly of the Dendrobium nobile Genome Provides Insights Into the Molecular Mechanism of the Biosynthesis of the Medicinal Active Ingredient of Dendrobium.</title>
        <authorList>
            <person name="Xu Q."/>
            <person name="Niu S.-C."/>
            <person name="Li K.-L."/>
            <person name="Zheng P.-J."/>
            <person name="Zhang X.-J."/>
            <person name="Jia Y."/>
            <person name="Liu Y."/>
            <person name="Niu Y.-X."/>
            <person name="Yu L.-H."/>
            <person name="Chen D.-F."/>
            <person name="Zhang G.-Q."/>
        </authorList>
    </citation>
    <scope>NUCLEOTIDE SEQUENCE</scope>
    <source>
        <tissue evidence="2">Leaf</tissue>
    </source>
</reference>
<keyword evidence="3" id="KW-1185">Reference proteome</keyword>
<evidence type="ECO:0000313" key="3">
    <source>
        <dbReference type="Proteomes" id="UP000829196"/>
    </source>
</evidence>
<protein>
    <submittedName>
        <fullName evidence="2">Uncharacterized protein</fullName>
    </submittedName>
</protein>
<proteinExistence type="predicted"/>
<comment type="caution">
    <text evidence="2">The sequence shown here is derived from an EMBL/GenBank/DDBJ whole genome shotgun (WGS) entry which is preliminary data.</text>
</comment>
<feature type="region of interest" description="Disordered" evidence="1">
    <location>
        <begin position="36"/>
        <end position="57"/>
    </location>
</feature>
<name>A0A8T3AJ05_DENNO</name>
<gene>
    <name evidence="2" type="ORF">KFK09_024286</name>
</gene>
<feature type="compositionally biased region" description="Low complexity" evidence="1">
    <location>
        <begin position="38"/>
        <end position="48"/>
    </location>
</feature>
<dbReference type="AlphaFoldDB" id="A0A8T3AJ05"/>
<sequence>MANLSRYTYPRLRYDGSFPHAILIRQVIRTVNFLRGCSSSQSPSSSTSPSPPYSSTRHPCFSLQPASLVPSATPESFLLSAVPCFSQEPVPISRQHQQ</sequence>